<reference evidence="3" key="1">
    <citation type="submission" date="2024-04" db="EMBL/GenBank/DDBJ databases">
        <title>Salinicola lusitanus LLJ914,a marine bacterium isolated from the Okinawa Trough.</title>
        <authorList>
            <person name="Li J."/>
        </authorList>
    </citation>
    <scope>NUCLEOTIDE SEQUENCE [LARGE SCALE GENOMIC DNA]</scope>
</reference>
<organism evidence="2 3">
    <name type="scientific">Mugilogobius chulae</name>
    <name type="common">yellowstripe goby</name>
    <dbReference type="NCBI Taxonomy" id="88201"/>
    <lineage>
        <taxon>Eukaryota</taxon>
        <taxon>Metazoa</taxon>
        <taxon>Chordata</taxon>
        <taxon>Craniata</taxon>
        <taxon>Vertebrata</taxon>
        <taxon>Euteleostomi</taxon>
        <taxon>Actinopterygii</taxon>
        <taxon>Neopterygii</taxon>
        <taxon>Teleostei</taxon>
        <taxon>Neoteleostei</taxon>
        <taxon>Acanthomorphata</taxon>
        <taxon>Gobiaria</taxon>
        <taxon>Gobiiformes</taxon>
        <taxon>Gobioidei</taxon>
        <taxon>Gobiidae</taxon>
        <taxon>Gobionellinae</taxon>
        <taxon>Mugilogobius</taxon>
    </lineage>
</organism>
<comment type="caution">
    <text evidence="2">The sequence shown here is derived from an EMBL/GenBank/DDBJ whole genome shotgun (WGS) entry which is preliminary data.</text>
</comment>
<accession>A0AAW0MHX2</accession>
<dbReference type="EMBL" id="JBBPFD010000491">
    <property type="protein sequence ID" value="KAK7878601.1"/>
    <property type="molecule type" value="Genomic_DNA"/>
</dbReference>
<feature type="region of interest" description="Disordered" evidence="1">
    <location>
        <begin position="89"/>
        <end position="129"/>
    </location>
</feature>
<evidence type="ECO:0000313" key="3">
    <source>
        <dbReference type="Proteomes" id="UP001460270"/>
    </source>
</evidence>
<sequence length="544" mass="62942">MQSHPGTNQKTGNNSAFHCYGIDDIRTYVTKFSDLTLSSFYYSYPTRKPHLNRALQKTHKTMEIATRSSWDLRISALRRMNKSLIDSELPTPKSMKAKQAKDSSCTEANTSNWRQKTKRAATLGGCSGPTKEHVLTHEETKNHDVFMTKTNSFEEFHLVNGGNLSTQTQVRKLKPRVRERYILPDFTREEAIDAFIKQSKPTRISFVQDDELAPPAAPVWPELIFPKKELYTISEVEDETDYTRQEVLEMFLRQTKLTTVNLVQGGTLTDIFQERNPFCDPESDIPTIKRKGLELQPEEKEIFDLFITRLILQKHSTCFPKSELYTILEVEDETDYTRKEIMEMFLRQTKLATVKFVQGGNLTHIVEERNPSFDYEMAPPAAPVWPELSFPKSELYTILEVEDETDYTREEIMEMFLRQTKLAMVNGTTGCICVARDHFSKENLHTIAEVEDETDYTRQEVLEMFLRQTKLATVKFVQGGNLAHIVEERNPSFDDEMAPPAAPVWPEISFPKSELYTILEVEDETDYTRQEVLEMFLRQTKLAT</sequence>
<evidence type="ECO:0000313" key="2">
    <source>
        <dbReference type="EMBL" id="KAK7878601.1"/>
    </source>
</evidence>
<dbReference type="Proteomes" id="UP001460270">
    <property type="component" value="Unassembled WGS sequence"/>
</dbReference>
<name>A0AAW0MHX2_9GOBI</name>
<feature type="compositionally biased region" description="Polar residues" evidence="1">
    <location>
        <begin position="102"/>
        <end position="114"/>
    </location>
</feature>
<dbReference type="AlphaFoldDB" id="A0AAW0MHX2"/>
<protein>
    <submittedName>
        <fullName evidence="2">Uncharacterized protein</fullName>
    </submittedName>
</protein>
<evidence type="ECO:0000256" key="1">
    <source>
        <dbReference type="SAM" id="MobiDB-lite"/>
    </source>
</evidence>
<keyword evidence="3" id="KW-1185">Reference proteome</keyword>
<proteinExistence type="predicted"/>
<gene>
    <name evidence="2" type="ORF">WMY93_030437</name>
</gene>